<accession>A0A2P2NKF3</accession>
<name>A0A2P2NKF3_RHIMU</name>
<evidence type="ECO:0000313" key="1">
    <source>
        <dbReference type="EMBL" id="MBX42914.1"/>
    </source>
</evidence>
<protein>
    <submittedName>
        <fullName evidence="1">Uncharacterized protein</fullName>
    </submittedName>
</protein>
<sequence length="35" mass="4192">MLWFLSNLKPSKFQKLSQTNQIHCQIGRNNNNFKI</sequence>
<dbReference type="EMBL" id="GGEC01062430">
    <property type="protein sequence ID" value="MBX42914.1"/>
    <property type="molecule type" value="Transcribed_RNA"/>
</dbReference>
<organism evidence="1">
    <name type="scientific">Rhizophora mucronata</name>
    <name type="common">Asiatic mangrove</name>
    <dbReference type="NCBI Taxonomy" id="61149"/>
    <lineage>
        <taxon>Eukaryota</taxon>
        <taxon>Viridiplantae</taxon>
        <taxon>Streptophyta</taxon>
        <taxon>Embryophyta</taxon>
        <taxon>Tracheophyta</taxon>
        <taxon>Spermatophyta</taxon>
        <taxon>Magnoliopsida</taxon>
        <taxon>eudicotyledons</taxon>
        <taxon>Gunneridae</taxon>
        <taxon>Pentapetalae</taxon>
        <taxon>rosids</taxon>
        <taxon>fabids</taxon>
        <taxon>Malpighiales</taxon>
        <taxon>Rhizophoraceae</taxon>
        <taxon>Rhizophora</taxon>
    </lineage>
</organism>
<dbReference type="AlphaFoldDB" id="A0A2P2NKF3"/>
<reference evidence="1" key="1">
    <citation type="submission" date="2018-02" db="EMBL/GenBank/DDBJ databases">
        <title>Rhizophora mucronata_Transcriptome.</title>
        <authorList>
            <person name="Meera S.P."/>
            <person name="Sreeshan A."/>
            <person name="Augustine A."/>
        </authorList>
    </citation>
    <scope>NUCLEOTIDE SEQUENCE</scope>
    <source>
        <tissue evidence="1">Leaf</tissue>
    </source>
</reference>
<proteinExistence type="predicted"/>